<gene>
    <name evidence="1" type="ORF">KDW03_06985</name>
</gene>
<proteinExistence type="predicted"/>
<sequence>MKNRDLTFSDWLKEDFEKLGEKEWVPVFWNFGSLESGERVMYSSAIIVKNKVKEALKKVEPDLYVYEEKPDFVEYRNKKGKRVLKYRRFHEEGIEPLVYWRIFKGKKRRKTFIYLEEDKGKKEKVFLFIDERTGKEDEVIYIEKDKVLIKLKYLKEYLAIKQAYLALYFELVRLSEHTLEELGKEEIRGKITRDSNYIYSFSLVEDSINGFSSLGRLRGKKIIAPPKDFHSVFEKGSQKFEEFIIEVGKEGKEIWQSCEFSLESEFAELFVFFRREVLKKYYDKHSSFTVEDGKVEHKGFWHLPVMNNHREYVVVRFKFLHGLPYEEQVHWRNFNVTPKGVSDIDLWRYLNGVYLEPEHPEFLFKKRFFSFQAVWREKFGWDLFLPLPEGDSYHMKTLHVPFTSDQKEFDEQILSLHKILIESLNDKELAKGVSIEKQNPGSIDKLEAFLKHHNFPDLSIIEFLKKLQALRSAAVAHRKGKKYEEIKEYFGIGTKSFFSVFEDILNRCIEILTKLNYVF</sequence>
<accession>A0AAX3BAG8</accession>
<protein>
    <recommendedName>
        <fullName evidence="3">ApeA N-terminal domain-containing protein</fullName>
    </recommendedName>
</protein>
<organism evidence="1 2">
    <name type="scientific">Thermospira aquatica</name>
    <dbReference type="NCBI Taxonomy" id="2828656"/>
    <lineage>
        <taxon>Bacteria</taxon>
        <taxon>Pseudomonadati</taxon>
        <taxon>Spirochaetota</taxon>
        <taxon>Spirochaetia</taxon>
        <taxon>Brevinematales</taxon>
        <taxon>Thermospiraceae</taxon>
        <taxon>Thermospira</taxon>
    </lineage>
</organism>
<dbReference type="AlphaFoldDB" id="A0AAX3BAG8"/>
<evidence type="ECO:0000313" key="2">
    <source>
        <dbReference type="Proteomes" id="UP001056539"/>
    </source>
</evidence>
<evidence type="ECO:0000313" key="1">
    <source>
        <dbReference type="EMBL" id="URA09246.1"/>
    </source>
</evidence>
<dbReference type="RefSeq" id="WP_271434372.1">
    <property type="nucleotide sequence ID" value="NZ_CP073355.1"/>
</dbReference>
<dbReference type="Proteomes" id="UP001056539">
    <property type="component" value="Chromosome"/>
</dbReference>
<dbReference type="EMBL" id="CP073355">
    <property type="protein sequence ID" value="URA09246.1"/>
    <property type="molecule type" value="Genomic_DNA"/>
</dbReference>
<evidence type="ECO:0008006" key="3">
    <source>
        <dbReference type="Google" id="ProtNLM"/>
    </source>
</evidence>
<reference evidence="1" key="2">
    <citation type="submission" date="2022-06" db="EMBL/GenBank/DDBJ databases">
        <title>Thermospira aquatica gen. nov., sp. nov.</title>
        <authorList>
            <person name="Ben Ali Gam Z."/>
            <person name="Labat M."/>
        </authorList>
    </citation>
    <scope>NUCLEOTIDE SEQUENCE</scope>
    <source>
        <strain evidence="1">F1F22</strain>
    </source>
</reference>
<name>A0AAX3BAG8_9SPIR</name>
<dbReference type="KEGG" id="taqu:KDW03_06985"/>
<keyword evidence="2" id="KW-1185">Reference proteome</keyword>
<reference evidence="1" key="1">
    <citation type="submission" date="2021-04" db="EMBL/GenBank/DDBJ databases">
        <authorList>
            <person name="Postec A."/>
        </authorList>
    </citation>
    <scope>NUCLEOTIDE SEQUENCE</scope>
    <source>
        <strain evidence="1">F1F22</strain>
    </source>
</reference>